<dbReference type="EMBL" id="CAXDID020000432">
    <property type="protein sequence ID" value="CAL6091023.1"/>
    <property type="molecule type" value="Genomic_DNA"/>
</dbReference>
<protein>
    <submittedName>
        <fullName evidence="2">Hypothetical_protein</fullName>
    </submittedName>
</protein>
<evidence type="ECO:0000313" key="1">
    <source>
        <dbReference type="EMBL" id="CAI9966323.1"/>
    </source>
</evidence>
<gene>
    <name evidence="1" type="ORF">HINF_LOCUS53968</name>
    <name evidence="2" type="ORF">HINF_LOCUS65588</name>
</gene>
<comment type="caution">
    <text evidence="1">The sequence shown here is derived from an EMBL/GenBank/DDBJ whole genome shotgun (WGS) entry which is preliminary data.</text>
</comment>
<keyword evidence="3" id="KW-1185">Reference proteome</keyword>
<organism evidence="1">
    <name type="scientific">Hexamita inflata</name>
    <dbReference type="NCBI Taxonomy" id="28002"/>
    <lineage>
        <taxon>Eukaryota</taxon>
        <taxon>Metamonada</taxon>
        <taxon>Diplomonadida</taxon>
        <taxon>Hexamitidae</taxon>
        <taxon>Hexamitinae</taxon>
        <taxon>Hexamita</taxon>
    </lineage>
</organism>
<accession>A0AA86QY43</accession>
<name>A0AA86QY43_9EUKA</name>
<dbReference type="EMBL" id="CATOUU010001005">
    <property type="protein sequence ID" value="CAI9966323.1"/>
    <property type="molecule type" value="Genomic_DNA"/>
</dbReference>
<dbReference type="AlphaFoldDB" id="A0AA86QY43"/>
<sequence>MNIVSRSGSQIIVNQSSQLNLITSSATSANISNLLVNLTFAASQGNITLISDITGQCNISGYQILGTYVSTQTVAMIGLNINTAIVNVNQVSFKPNAFNVGDISSYLFSQVKTCTITVTNFTVIIGNSPNFVLLGSLSSSSNYNYWFGGIISDLDSNVTVINKFCSSEKAGMWSSPLGSPLVECFYQK</sequence>
<proteinExistence type="predicted"/>
<reference evidence="2 3" key="2">
    <citation type="submission" date="2024-07" db="EMBL/GenBank/DDBJ databases">
        <authorList>
            <person name="Akdeniz Z."/>
        </authorList>
    </citation>
    <scope>NUCLEOTIDE SEQUENCE [LARGE SCALE GENOMIC DNA]</scope>
</reference>
<evidence type="ECO:0000313" key="3">
    <source>
        <dbReference type="Proteomes" id="UP001642409"/>
    </source>
</evidence>
<evidence type="ECO:0000313" key="2">
    <source>
        <dbReference type="EMBL" id="CAL6091023.1"/>
    </source>
</evidence>
<reference evidence="1" key="1">
    <citation type="submission" date="2023-06" db="EMBL/GenBank/DDBJ databases">
        <authorList>
            <person name="Kurt Z."/>
        </authorList>
    </citation>
    <scope>NUCLEOTIDE SEQUENCE</scope>
</reference>
<dbReference type="Proteomes" id="UP001642409">
    <property type="component" value="Unassembled WGS sequence"/>
</dbReference>